<dbReference type="GO" id="GO:0009396">
    <property type="term" value="P:folic acid-containing compound biosynthetic process"/>
    <property type="evidence" value="ECO:0007669"/>
    <property type="project" value="TreeGrafter"/>
</dbReference>
<dbReference type="Pfam" id="PF01812">
    <property type="entry name" value="5-FTHF_cyc-lig"/>
    <property type="match status" value="1"/>
</dbReference>
<dbReference type="PIRSF" id="PIRSF006806">
    <property type="entry name" value="FTHF_cligase"/>
    <property type="match status" value="1"/>
</dbReference>
<dbReference type="GO" id="GO:0030272">
    <property type="term" value="F:5-formyltetrahydrofolate cyclo-ligase activity"/>
    <property type="evidence" value="ECO:0007669"/>
    <property type="project" value="TreeGrafter"/>
</dbReference>
<evidence type="ECO:0000256" key="2">
    <source>
        <dbReference type="ARBA" id="ARBA00022741"/>
    </source>
</evidence>
<keyword evidence="2" id="KW-0547">Nucleotide-binding</keyword>
<dbReference type="Gene3D" id="3.40.50.10420">
    <property type="entry name" value="NagB/RpiA/CoA transferase-like"/>
    <property type="match status" value="1"/>
</dbReference>
<dbReference type="InterPro" id="IPR024185">
    <property type="entry name" value="FTHF_cligase-like_sf"/>
</dbReference>
<dbReference type="GO" id="GO:0035999">
    <property type="term" value="P:tetrahydrofolate interconversion"/>
    <property type="evidence" value="ECO:0007669"/>
    <property type="project" value="TreeGrafter"/>
</dbReference>
<dbReference type="PANTHER" id="PTHR23407:SF1">
    <property type="entry name" value="5-FORMYLTETRAHYDROFOLATE CYCLO-LIGASE"/>
    <property type="match status" value="1"/>
</dbReference>
<protein>
    <submittedName>
        <fullName evidence="4">Unannotated protein</fullName>
    </submittedName>
</protein>
<evidence type="ECO:0000313" key="4">
    <source>
        <dbReference type="EMBL" id="CAB4606103.1"/>
    </source>
</evidence>
<sequence>MTDSEVTQAKTALRSKIRAARKSKQEGHFCEDEHDEHLVMFLADQNVRKIAAYIALDDEPCTDLLLDVCEQVGIQVLVPRVVQDDLEWAIFNWDELAEGEFGILEPVGPAEPLQVDAVLVPALAVDAAGNRLGKGRGFYDRALAELDSRVPIIALVHDEEVFEEIPHETHDLKVDYVACCTGVHKLD</sequence>
<dbReference type="GO" id="GO:0005524">
    <property type="term" value="F:ATP binding"/>
    <property type="evidence" value="ECO:0007669"/>
    <property type="project" value="UniProtKB-KW"/>
</dbReference>
<keyword evidence="3" id="KW-0067">ATP-binding</keyword>
<comment type="similarity">
    <text evidence="1">Belongs to the 5-formyltetrahydrofolate cyclo-ligase family.</text>
</comment>
<dbReference type="AlphaFoldDB" id="A0A6J6H198"/>
<dbReference type="InterPro" id="IPR002698">
    <property type="entry name" value="FTHF_cligase"/>
</dbReference>
<evidence type="ECO:0000256" key="1">
    <source>
        <dbReference type="ARBA" id="ARBA00010638"/>
    </source>
</evidence>
<reference evidence="4" key="1">
    <citation type="submission" date="2020-05" db="EMBL/GenBank/DDBJ databases">
        <authorList>
            <person name="Chiriac C."/>
            <person name="Salcher M."/>
            <person name="Ghai R."/>
            <person name="Kavagutti S V."/>
        </authorList>
    </citation>
    <scope>NUCLEOTIDE SEQUENCE</scope>
</reference>
<dbReference type="NCBIfam" id="TIGR02727">
    <property type="entry name" value="MTHFS_bact"/>
    <property type="match status" value="1"/>
</dbReference>
<accession>A0A6J6H198</accession>
<name>A0A6J6H198_9ZZZZ</name>
<evidence type="ECO:0000256" key="3">
    <source>
        <dbReference type="ARBA" id="ARBA00022840"/>
    </source>
</evidence>
<organism evidence="4">
    <name type="scientific">freshwater metagenome</name>
    <dbReference type="NCBI Taxonomy" id="449393"/>
    <lineage>
        <taxon>unclassified sequences</taxon>
        <taxon>metagenomes</taxon>
        <taxon>ecological metagenomes</taxon>
    </lineage>
</organism>
<dbReference type="InterPro" id="IPR037171">
    <property type="entry name" value="NagB/RpiA_transferase-like"/>
</dbReference>
<dbReference type="SUPFAM" id="SSF100950">
    <property type="entry name" value="NagB/RpiA/CoA transferase-like"/>
    <property type="match status" value="1"/>
</dbReference>
<proteinExistence type="inferred from homology"/>
<dbReference type="PANTHER" id="PTHR23407">
    <property type="entry name" value="ATPASE INHIBITOR/5-FORMYLTETRAHYDROFOLATE CYCLO-LIGASE"/>
    <property type="match status" value="1"/>
</dbReference>
<gene>
    <name evidence="4" type="ORF">UFOPK1855_00131</name>
</gene>
<dbReference type="EMBL" id="CAEZUW010000010">
    <property type="protein sequence ID" value="CAB4606103.1"/>
    <property type="molecule type" value="Genomic_DNA"/>
</dbReference>